<dbReference type="PROSITE" id="PS00211">
    <property type="entry name" value="ABC_TRANSPORTER_1"/>
    <property type="match status" value="1"/>
</dbReference>
<evidence type="ECO:0000259" key="9">
    <source>
        <dbReference type="PROSITE" id="PS50893"/>
    </source>
</evidence>
<evidence type="ECO:0000256" key="3">
    <source>
        <dbReference type="ARBA" id="ARBA00022692"/>
    </source>
</evidence>
<reference evidence="11 12" key="1">
    <citation type="submission" date="2017-12" db="EMBL/GenBank/DDBJ databases">
        <authorList>
            <person name="Hurst M.R.H."/>
        </authorList>
    </citation>
    <scope>NUCLEOTIDE SEQUENCE [LARGE SCALE GENOMIC DNA]</scope>
    <source>
        <strain evidence="11 12">SY-3-19</strain>
    </source>
</reference>
<keyword evidence="12" id="KW-1185">Reference proteome</keyword>
<name>A0A2S7K766_9PROT</name>
<sequence length="619" mass="66536">MHPVSSKRRGLTHLVEAHSKQKGFFNRAFAVIRPELDRLDVARFAAAFACVVLGAALTALGPVALKLLIDTLSGGAPTHMLALDPLTLLALYVGAQGASRVASEMRMFLFGASEQSITRKLSRKLFAHAMALPLRFHLARATGAVAQTLENGIQGYRLVMQHAVFTLLPGLIEILIMSLVVALVLDPVFLAVFAACAVLYIFVFADGARKVLRASRSVSAARIDANAQLADGLLNFEAVKSFTGEAAVTRRYDDTLKIAQSRWRDFYRARFVNGIAIAFIFSGGLAATLWLGLARVQSGAMSVGDFVLVNAYMLQIVRPLELLGLGVRDIGQGAAFIERMLDLLDEKPESGAGASVPAIGPQEGPARITFEHVTFSYHEGRRVLTDLSFEIAPGSMTALVGSSGGGKSSVVRLIMRFYDPDAGRILFDGVPIAEIPPTELRKWIALVPQDTSLFNDSLAYNIGFPEYDGVQDDIARAASLANLDGLIDKLPDGFDTIVGERGLKLSGGEKQRVAIARASLKQPRLFIADEATSSLDSRTEAEIVDNLAIAARGVTTLVIAHRLSTIVKADDIIVLDQGRIVERGRHGDLLARGGLYASLWRAQTDDAAHGPDRARGTGA</sequence>
<dbReference type="PROSITE" id="PS50929">
    <property type="entry name" value="ABC_TM1F"/>
    <property type="match status" value="1"/>
</dbReference>
<keyword evidence="7 8" id="KW-0472">Membrane</keyword>
<dbReference type="GO" id="GO:0016887">
    <property type="term" value="F:ATP hydrolysis activity"/>
    <property type="evidence" value="ECO:0007669"/>
    <property type="project" value="InterPro"/>
</dbReference>
<evidence type="ECO:0000256" key="1">
    <source>
        <dbReference type="ARBA" id="ARBA00004651"/>
    </source>
</evidence>
<dbReference type="Gene3D" id="1.20.1560.10">
    <property type="entry name" value="ABC transporter type 1, transmembrane domain"/>
    <property type="match status" value="1"/>
</dbReference>
<comment type="caution">
    <text evidence="11">The sequence shown here is derived from an EMBL/GenBank/DDBJ whole genome shotgun (WGS) entry which is preliminary data.</text>
</comment>
<protein>
    <submittedName>
        <fullName evidence="11">Metal ABC transporter permease</fullName>
    </submittedName>
</protein>
<feature type="transmembrane region" description="Helical" evidence="8">
    <location>
        <begin position="163"/>
        <end position="182"/>
    </location>
</feature>
<dbReference type="GO" id="GO:0005886">
    <property type="term" value="C:plasma membrane"/>
    <property type="evidence" value="ECO:0007669"/>
    <property type="project" value="UniProtKB-SubCell"/>
</dbReference>
<dbReference type="PANTHER" id="PTHR24221">
    <property type="entry name" value="ATP-BINDING CASSETTE SUB-FAMILY B"/>
    <property type="match status" value="1"/>
</dbReference>
<evidence type="ECO:0000256" key="6">
    <source>
        <dbReference type="ARBA" id="ARBA00022989"/>
    </source>
</evidence>
<dbReference type="SMART" id="SM00382">
    <property type="entry name" value="AAA"/>
    <property type="match status" value="1"/>
</dbReference>
<evidence type="ECO:0000256" key="4">
    <source>
        <dbReference type="ARBA" id="ARBA00022741"/>
    </source>
</evidence>
<dbReference type="PANTHER" id="PTHR24221:SF654">
    <property type="entry name" value="ATP-BINDING CASSETTE SUB-FAMILY B MEMBER 6"/>
    <property type="match status" value="1"/>
</dbReference>
<keyword evidence="4" id="KW-0547">Nucleotide-binding</keyword>
<keyword evidence="5" id="KW-0067">ATP-binding</keyword>
<evidence type="ECO:0000313" key="11">
    <source>
        <dbReference type="EMBL" id="PQA88322.1"/>
    </source>
</evidence>
<dbReference type="EMBL" id="PJCH01000005">
    <property type="protein sequence ID" value="PQA88322.1"/>
    <property type="molecule type" value="Genomic_DNA"/>
</dbReference>
<feature type="domain" description="ABC transmembrane type-1" evidence="10">
    <location>
        <begin position="45"/>
        <end position="332"/>
    </location>
</feature>
<dbReference type="InterPro" id="IPR017871">
    <property type="entry name" value="ABC_transporter-like_CS"/>
</dbReference>
<feature type="transmembrane region" description="Helical" evidence="8">
    <location>
        <begin position="188"/>
        <end position="208"/>
    </location>
</feature>
<dbReference type="PROSITE" id="PS50893">
    <property type="entry name" value="ABC_TRANSPORTER_2"/>
    <property type="match status" value="1"/>
</dbReference>
<feature type="transmembrane region" description="Helical" evidence="8">
    <location>
        <begin position="41"/>
        <end position="60"/>
    </location>
</feature>
<organism evidence="11 12">
    <name type="scientific">Hyphococcus luteus</name>
    <dbReference type="NCBI Taxonomy" id="2058213"/>
    <lineage>
        <taxon>Bacteria</taxon>
        <taxon>Pseudomonadati</taxon>
        <taxon>Pseudomonadota</taxon>
        <taxon>Alphaproteobacteria</taxon>
        <taxon>Parvularculales</taxon>
        <taxon>Parvularculaceae</taxon>
        <taxon>Hyphococcus</taxon>
    </lineage>
</organism>
<dbReference type="Pfam" id="PF00664">
    <property type="entry name" value="ABC_membrane"/>
    <property type="match status" value="1"/>
</dbReference>
<dbReference type="InterPro" id="IPR011527">
    <property type="entry name" value="ABC1_TM_dom"/>
</dbReference>
<keyword evidence="6 8" id="KW-1133">Transmembrane helix</keyword>
<dbReference type="Proteomes" id="UP000239504">
    <property type="component" value="Unassembled WGS sequence"/>
</dbReference>
<feature type="transmembrane region" description="Helical" evidence="8">
    <location>
        <begin position="80"/>
        <end position="98"/>
    </location>
</feature>
<evidence type="ECO:0000256" key="7">
    <source>
        <dbReference type="ARBA" id="ARBA00023136"/>
    </source>
</evidence>
<dbReference type="Gene3D" id="3.40.50.300">
    <property type="entry name" value="P-loop containing nucleotide triphosphate hydrolases"/>
    <property type="match status" value="1"/>
</dbReference>
<dbReference type="CDD" id="cd18582">
    <property type="entry name" value="ABC_6TM_ATM1_ABCB7"/>
    <property type="match status" value="1"/>
</dbReference>
<dbReference type="SUPFAM" id="SSF52540">
    <property type="entry name" value="P-loop containing nucleoside triphosphate hydrolases"/>
    <property type="match status" value="1"/>
</dbReference>
<evidence type="ECO:0000256" key="5">
    <source>
        <dbReference type="ARBA" id="ARBA00022840"/>
    </source>
</evidence>
<proteinExistence type="predicted"/>
<comment type="subcellular location">
    <subcellularLocation>
        <location evidence="1">Cell membrane</location>
        <topology evidence="1">Multi-pass membrane protein</topology>
    </subcellularLocation>
</comment>
<dbReference type="Pfam" id="PF00005">
    <property type="entry name" value="ABC_tran"/>
    <property type="match status" value="1"/>
</dbReference>
<dbReference type="InterPro" id="IPR036640">
    <property type="entry name" value="ABC1_TM_sf"/>
</dbReference>
<keyword evidence="3 8" id="KW-0812">Transmembrane</keyword>
<evidence type="ECO:0000256" key="2">
    <source>
        <dbReference type="ARBA" id="ARBA00022448"/>
    </source>
</evidence>
<dbReference type="InterPro" id="IPR003593">
    <property type="entry name" value="AAA+_ATPase"/>
</dbReference>
<accession>A0A2S7K766</accession>
<evidence type="ECO:0000313" key="12">
    <source>
        <dbReference type="Proteomes" id="UP000239504"/>
    </source>
</evidence>
<gene>
    <name evidence="11" type="ORF">CW354_08460</name>
</gene>
<dbReference type="GO" id="GO:0140359">
    <property type="term" value="F:ABC-type transporter activity"/>
    <property type="evidence" value="ECO:0007669"/>
    <property type="project" value="InterPro"/>
</dbReference>
<evidence type="ECO:0000256" key="8">
    <source>
        <dbReference type="SAM" id="Phobius"/>
    </source>
</evidence>
<dbReference type="AlphaFoldDB" id="A0A2S7K766"/>
<dbReference type="FunFam" id="3.40.50.300:FF:000287">
    <property type="entry name" value="Multidrug ABC transporter ATP-binding protein"/>
    <property type="match status" value="1"/>
</dbReference>
<feature type="transmembrane region" description="Helical" evidence="8">
    <location>
        <begin position="271"/>
        <end position="293"/>
    </location>
</feature>
<dbReference type="SUPFAM" id="SSF90123">
    <property type="entry name" value="ABC transporter transmembrane region"/>
    <property type="match status" value="1"/>
</dbReference>
<dbReference type="GO" id="GO:0005524">
    <property type="term" value="F:ATP binding"/>
    <property type="evidence" value="ECO:0007669"/>
    <property type="project" value="UniProtKB-KW"/>
</dbReference>
<dbReference type="InterPro" id="IPR027417">
    <property type="entry name" value="P-loop_NTPase"/>
</dbReference>
<dbReference type="InterPro" id="IPR039421">
    <property type="entry name" value="Type_1_exporter"/>
</dbReference>
<feature type="domain" description="ABC transporter" evidence="9">
    <location>
        <begin position="368"/>
        <end position="602"/>
    </location>
</feature>
<evidence type="ECO:0000259" key="10">
    <source>
        <dbReference type="PROSITE" id="PS50929"/>
    </source>
</evidence>
<dbReference type="InterPro" id="IPR003439">
    <property type="entry name" value="ABC_transporter-like_ATP-bd"/>
</dbReference>
<keyword evidence="2" id="KW-0813">Transport</keyword>